<dbReference type="EC" id="3.1.3.48" evidence="2"/>
<reference evidence="6 7" key="1">
    <citation type="submission" date="2020-12" db="EMBL/GenBank/DDBJ databases">
        <title>Brachybacterium sp. MASK1Z-5, whole genome shotgun sequence.</title>
        <authorList>
            <person name="Tuo L."/>
        </authorList>
    </citation>
    <scope>NUCLEOTIDE SEQUENCE [LARGE SCALE GENOMIC DNA]</scope>
    <source>
        <strain evidence="6 7">MASK1Z-5</strain>
    </source>
</reference>
<name>A0ABS1B834_9MICO</name>
<sequence length="191" mass="21216">MADFRVLTVCTGNMCRSPAAAVILRQGLVQEGLSDRIDVGSAGTSWDSEGMPMDDRTVKALVSAGFEEPFDHTARTVHQSELVGWDLVLAMTAEHAATMRRKVDQIPEGEPRPDVLLWRQFDPVVPANAREEDMAVPDPWYEGQKAFDRTVLGMIRAMPSLVLYLRVQLDALDSAKKRAGNSERRTPTHRA</sequence>
<evidence type="ECO:0000256" key="2">
    <source>
        <dbReference type="ARBA" id="ARBA00013064"/>
    </source>
</evidence>
<dbReference type="PRINTS" id="PR00719">
    <property type="entry name" value="LMWPTPASE"/>
</dbReference>
<proteinExistence type="inferred from homology"/>
<dbReference type="SMART" id="SM00226">
    <property type="entry name" value="LMWPc"/>
    <property type="match status" value="1"/>
</dbReference>
<dbReference type="InterPro" id="IPR050438">
    <property type="entry name" value="LMW_PTPase"/>
</dbReference>
<feature type="domain" description="Phosphotyrosine protein phosphatase I" evidence="5">
    <location>
        <begin position="4"/>
        <end position="164"/>
    </location>
</feature>
<evidence type="ECO:0000256" key="3">
    <source>
        <dbReference type="ARBA" id="ARBA00022801"/>
    </source>
</evidence>
<keyword evidence="4" id="KW-0904">Protein phosphatase</keyword>
<evidence type="ECO:0000256" key="1">
    <source>
        <dbReference type="ARBA" id="ARBA00011063"/>
    </source>
</evidence>
<dbReference type="InterPro" id="IPR017867">
    <property type="entry name" value="Tyr_phospatase_low_mol_wt"/>
</dbReference>
<evidence type="ECO:0000313" key="6">
    <source>
        <dbReference type="EMBL" id="MBK0330803.1"/>
    </source>
</evidence>
<comment type="caution">
    <text evidence="6">The sequence shown here is derived from an EMBL/GenBank/DDBJ whole genome shotgun (WGS) entry which is preliminary data.</text>
</comment>
<dbReference type="PANTHER" id="PTHR11717">
    <property type="entry name" value="LOW MOLECULAR WEIGHT PROTEIN TYROSINE PHOSPHATASE"/>
    <property type="match status" value="1"/>
</dbReference>
<dbReference type="Gene3D" id="3.40.50.2300">
    <property type="match status" value="1"/>
</dbReference>
<organism evidence="6 7">
    <name type="scientific">Brachybacterium halotolerans</name>
    <dbReference type="NCBI Taxonomy" id="2795215"/>
    <lineage>
        <taxon>Bacteria</taxon>
        <taxon>Bacillati</taxon>
        <taxon>Actinomycetota</taxon>
        <taxon>Actinomycetes</taxon>
        <taxon>Micrococcales</taxon>
        <taxon>Dermabacteraceae</taxon>
        <taxon>Brachybacterium</taxon>
    </lineage>
</organism>
<keyword evidence="3" id="KW-0378">Hydrolase</keyword>
<dbReference type="EMBL" id="JAEDAJ010000002">
    <property type="protein sequence ID" value="MBK0330803.1"/>
    <property type="molecule type" value="Genomic_DNA"/>
</dbReference>
<gene>
    <name evidence="6" type="ORF">I8D64_05245</name>
</gene>
<dbReference type="InterPro" id="IPR036196">
    <property type="entry name" value="Ptyr_pPase_sf"/>
</dbReference>
<evidence type="ECO:0000259" key="5">
    <source>
        <dbReference type="SMART" id="SM00226"/>
    </source>
</evidence>
<dbReference type="Pfam" id="PF01451">
    <property type="entry name" value="LMWPc"/>
    <property type="match status" value="1"/>
</dbReference>
<evidence type="ECO:0000256" key="4">
    <source>
        <dbReference type="ARBA" id="ARBA00022912"/>
    </source>
</evidence>
<dbReference type="SUPFAM" id="SSF52788">
    <property type="entry name" value="Phosphotyrosine protein phosphatases I"/>
    <property type="match status" value="1"/>
</dbReference>
<accession>A0ABS1B834</accession>
<dbReference type="InterPro" id="IPR023485">
    <property type="entry name" value="Ptyr_pPase"/>
</dbReference>
<dbReference type="Proteomes" id="UP000612352">
    <property type="component" value="Unassembled WGS sequence"/>
</dbReference>
<evidence type="ECO:0000313" key="7">
    <source>
        <dbReference type="Proteomes" id="UP000612352"/>
    </source>
</evidence>
<keyword evidence="7" id="KW-1185">Reference proteome</keyword>
<protein>
    <recommendedName>
        <fullName evidence="2">protein-tyrosine-phosphatase</fullName>
        <ecNumber evidence="2">3.1.3.48</ecNumber>
    </recommendedName>
</protein>
<dbReference type="RefSeq" id="WP_200501458.1">
    <property type="nucleotide sequence ID" value="NZ_JAEDAJ010000002.1"/>
</dbReference>
<dbReference type="PANTHER" id="PTHR11717:SF7">
    <property type="entry name" value="LOW MOLECULAR WEIGHT PHOSPHOTYROSINE PROTEIN PHOSPHATASE"/>
    <property type="match status" value="1"/>
</dbReference>
<comment type="similarity">
    <text evidence="1">Belongs to the low molecular weight phosphotyrosine protein phosphatase family.</text>
</comment>